<dbReference type="SUPFAM" id="SSF50346">
    <property type="entry name" value="PRC-barrel domain"/>
    <property type="match status" value="1"/>
</dbReference>
<evidence type="ECO:0000313" key="3">
    <source>
        <dbReference type="Proteomes" id="UP000231235"/>
    </source>
</evidence>
<name>A0A2G9Z6Y4_9BACT</name>
<dbReference type="InterPro" id="IPR027275">
    <property type="entry name" value="PRC-brl_dom"/>
</dbReference>
<dbReference type="AlphaFoldDB" id="A0A2G9Z6Y4"/>
<feature type="domain" description="PRC-barrel" evidence="1">
    <location>
        <begin position="6"/>
        <end position="74"/>
    </location>
</feature>
<dbReference type="Pfam" id="PF05239">
    <property type="entry name" value="PRC"/>
    <property type="match status" value="1"/>
</dbReference>
<proteinExistence type="predicted"/>
<comment type="caution">
    <text evidence="2">The sequence shown here is derived from an EMBL/GenBank/DDBJ whole genome shotgun (WGS) entry which is preliminary data.</text>
</comment>
<dbReference type="Proteomes" id="UP000231235">
    <property type="component" value="Unassembled WGS sequence"/>
</dbReference>
<evidence type="ECO:0000259" key="1">
    <source>
        <dbReference type="Pfam" id="PF05239"/>
    </source>
</evidence>
<dbReference type="Gene3D" id="2.30.30.240">
    <property type="entry name" value="PRC-barrel domain"/>
    <property type="match status" value="1"/>
</dbReference>
<reference evidence="2 3" key="1">
    <citation type="submission" date="2017-09" db="EMBL/GenBank/DDBJ databases">
        <title>Depth-based differentiation of microbial function through sediment-hosted aquifers and enrichment of novel symbionts in the deep terrestrial subsurface.</title>
        <authorList>
            <person name="Probst A.J."/>
            <person name="Ladd B."/>
            <person name="Jarett J.K."/>
            <person name="Geller-Mcgrath D.E."/>
            <person name="Sieber C.M."/>
            <person name="Emerson J.B."/>
            <person name="Anantharaman K."/>
            <person name="Thomas B.C."/>
            <person name="Malmstrom R."/>
            <person name="Stieglmeier M."/>
            <person name="Klingl A."/>
            <person name="Woyke T."/>
            <person name="Ryan C.M."/>
            <person name="Banfield J.F."/>
        </authorList>
    </citation>
    <scope>NUCLEOTIDE SEQUENCE [LARGE SCALE GENOMIC DNA]</scope>
    <source>
        <strain evidence="2">CG23_combo_of_CG06-09_8_20_14_all_39_39</strain>
    </source>
</reference>
<sequence length="101" mass="11418">MKINNKQLKNLSVQTESGQELGTLESFNIDVESQSILEYHIKPSSLVEKLIQGALTIPRGQIIDITQQKIIVKDTFSGEKEGFQKLHQVLEKKKSVVLNKK</sequence>
<gene>
    <name evidence="2" type="ORF">COX28_02040</name>
</gene>
<evidence type="ECO:0000313" key="2">
    <source>
        <dbReference type="EMBL" id="PIP28913.1"/>
    </source>
</evidence>
<organism evidence="2 3">
    <name type="scientific">Candidatus Kuenenbacteria bacterium CG23_combo_of_CG06-09_8_20_14_all_39_39</name>
    <dbReference type="NCBI Taxonomy" id="1974623"/>
    <lineage>
        <taxon>Bacteria</taxon>
        <taxon>Candidatus Kueneniibacteriota</taxon>
    </lineage>
</organism>
<dbReference type="InterPro" id="IPR011033">
    <property type="entry name" value="PRC_barrel-like_sf"/>
</dbReference>
<dbReference type="EMBL" id="PCRX01000037">
    <property type="protein sequence ID" value="PIP28913.1"/>
    <property type="molecule type" value="Genomic_DNA"/>
</dbReference>
<accession>A0A2G9Z6Y4</accession>
<protein>
    <recommendedName>
        <fullName evidence="1">PRC-barrel domain-containing protein</fullName>
    </recommendedName>
</protein>